<gene>
    <name evidence="2" type="ORF">Y900_005415</name>
</gene>
<name>A0A064CDI7_9MYCO</name>
<dbReference type="SMART" id="SM00740">
    <property type="entry name" value="PASTA"/>
    <property type="match status" value="1"/>
</dbReference>
<dbReference type="EMBL" id="JALN02000001">
    <property type="protein sequence ID" value="KDE98390.1"/>
    <property type="molecule type" value="Genomic_DNA"/>
</dbReference>
<evidence type="ECO:0000313" key="2">
    <source>
        <dbReference type="EMBL" id="KDE98390.1"/>
    </source>
</evidence>
<dbReference type="OrthoDB" id="4571763at2"/>
<dbReference type="RefSeq" id="WP_036339797.1">
    <property type="nucleotide sequence ID" value="NZ_JALN02000001.1"/>
</dbReference>
<dbReference type="Pfam" id="PF03793">
    <property type="entry name" value="PASTA"/>
    <property type="match status" value="1"/>
</dbReference>
<dbReference type="eggNOG" id="ENOG5031QUY">
    <property type="taxonomic scope" value="Bacteria"/>
</dbReference>
<organism evidence="2 3">
    <name type="scientific">Mycolicibacterium aromaticivorans JS19b1 = JCM 16368</name>
    <dbReference type="NCBI Taxonomy" id="1440774"/>
    <lineage>
        <taxon>Bacteria</taxon>
        <taxon>Bacillati</taxon>
        <taxon>Actinomycetota</taxon>
        <taxon>Actinomycetes</taxon>
        <taxon>Mycobacteriales</taxon>
        <taxon>Mycobacteriaceae</taxon>
        <taxon>Mycolicibacterium</taxon>
    </lineage>
</organism>
<dbReference type="Gene3D" id="3.30.10.20">
    <property type="match status" value="1"/>
</dbReference>
<evidence type="ECO:0000259" key="1">
    <source>
        <dbReference type="PROSITE" id="PS51178"/>
    </source>
</evidence>
<protein>
    <recommendedName>
        <fullName evidence="1">PASTA domain-containing protein</fullName>
    </recommendedName>
</protein>
<evidence type="ECO:0000313" key="3">
    <source>
        <dbReference type="Proteomes" id="UP000022835"/>
    </source>
</evidence>
<accession>A0A064CDI7</accession>
<dbReference type="PROSITE" id="PS51178">
    <property type="entry name" value="PASTA"/>
    <property type="match status" value="1"/>
</dbReference>
<reference evidence="2" key="1">
    <citation type="submission" date="2014-05" db="EMBL/GenBank/DDBJ databases">
        <title>Genome sequence of Mycobacterium aromaticivorans strain JS19b1T (= DSM 45407T).</title>
        <authorList>
            <person name="Kwak Y."/>
            <person name="Park G.-S."/>
            <person name="Li Q.X."/>
            <person name="Lee S.-E."/>
            <person name="Shin J.-H."/>
        </authorList>
    </citation>
    <scope>NUCLEOTIDE SEQUENCE [LARGE SCALE GENOMIC DNA]</scope>
    <source>
        <strain evidence="2">JS19b1</strain>
    </source>
</reference>
<comment type="caution">
    <text evidence="2">The sequence shown here is derived from an EMBL/GenBank/DDBJ whole genome shotgun (WGS) entry which is preliminary data.</text>
</comment>
<proteinExistence type="predicted"/>
<dbReference type="CDD" id="cd06577">
    <property type="entry name" value="PASTA_pknB"/>
    <property type="match status" value="1"/>
</dbReference>
<dbReference type="InterPro" id="IPR005543">
    <property type="entry name" value="PASTA_dom"/>
</dbReference>
<feature type="domain" description="PASTA" evidence="1">
    <location>
        <begin position="7"/>
        <end position="79"/>
    </location>
</feature>
<dbReference type="STRING" id="1440774.Y900_005415"/>
<dbReference type="Proteomes" id="UP000022835">
    <property type="component" value="Unassembled WGS sequence"/>
</dbReference>
<keyword evidence="3" id="KW-1185">Reference proteome</keyword>
<sequence length="80" mass="8213">MTATTAASADITIPDVTGQKAEIARAQLEGLGLTNVELASANPKYSMVLLAKNWTVVSIEPAPGATVASGSPVIVKVYKD</sequence>
<dbReference type="AlphaFoldDB" id="A0A064CDI7"/>